<name>A0A1I8A0G5_9BILA</name>
<keyword evidence="2" id="KW-1185">Reference proteome</keyword>
<sequence>MGKTIPMRKGEKKSRPSANDKLRQEVAKLEKEQDTLFLEQQRLHDEVQSASLERHNMDLRIKNLRTQFVELATSNFHIQDHYSTAMVYEKTKIEAINNRLAYIKDLREFLLKNGIDPGKEKPREEFLSKKIWKVNKEGKSSEAVIDVGLRMELDCGMDCCCKRFNDDVANTELEMETSRESTMEATEVMPEVTP</sequence>
<evidence type="ECO:0000313" key="3">
    <source>
        <dbReference type="WBParaSite" id="L893_g31635.t1"/>
    </source>
</evidence>
<dbReference type="AlphaFoldDB" id="A0A1I8A0G5"/>
<evidence type="ECO:0000256" key="1">
    <source>
        <dbReference type="SAM" id="MobiDB-lite"/>
    </source>
</evidence>
<accession>A0A1I8A0G5</accession>
<feature type="region of interest" description="Disordered" evidence="1">
    <location>
        <begin position="1"/>
        <end position="22"/>
    </location>
</feature>
<dbReference type="WBParaSite" id="L893_g31635.t1">
    <property type="protein sequence ID" value="L893_g31635.t1"/>
    <property type="gene ID" value="L893_g31635"/>
</dbReference>
<reference evidence="3" key="1">
    <citation type="submission" date="2016-11" db="UniProtKB">
        <authorList>
            <consortium name="WormBaseParasite"/>
        </authorList>
    </citation>
    <scope>IDENTIFICATION</scope>
</reference>
<protein>
    <submittedName>
        <fullName evidence="3">Caprin-1_dimer domain-containing protein</fullName>
    </submittedName>
</protein>
<proteinExistence type="predicted"/>
<organism evidence="2 3">
    <name type="scientific">Steinernema glaseri</name>
    <dbReference type="NCBI Taxonomy" id="37863"/>
    <lineage>
        <taxon>Eukaryota</taxon>
        <taxon>Metazoa</taxon>
        <taxon>Ecdysozoa</taxon>
        <taxon>Nematoda</taxon>
        <taxon>Chromadorea</taxon>
        <taxon>Rhabditida</taxon>
        <taxon>Tylenchina</taxon>
        <taxon>Panagrolaimomorpha</taxon>
        <taxon>Strongyloidoidea</taxon>
        <taxon>Steinernematidae</taxon>
        <taxon>Steinernema</taxon>
    </lineage>
</organism>
<evidence type="ECO:0000313" key="2">
    <source>
        <dbReference type="Proteomes" id="UP000095287"/>
    </source>
</evidence>
<dbReference type="Proteomes" id="UP000095287">
    <property type="component" value="Unplaced"/>
</dbReference>